<dbReference type="AlphaFoldDB" id="Q6I542"/>
<evidence type="ECO:0000256" key="1">
    <source>
        <dbReference type="SAM" id="MobiDB-lite"/>
    </source>
</evidence>
<protein>
    <submittedName>
        <fullName evidence="2">Uncharacterized protein</fullName>
    </submittedName>
</protein>
<reference evidence="3" key="2">
    <citation type="journal article" date="2008" name="Nucleic Acids Res.">
        <title>The rice annotation project database (RAP-DB): 2008 update.</title>
        <authorList>
            <consortium name="The rice annotation project (RAP)"/>
        </authorList>
    </citation>
    <scope>GENOME REANNOTATION</scope>
    <source>
        <strain evidence="3">cv. Nipponbare</strain>
    </source>
</reference>
<organism evidence="2 3">
    <name type="scientific">Oryza sativa subsp. japonica</name>
    <name type="common">Rice</name>
    <dbReference type="NCBI Taxonomy" id="39947"/>
    <lineage>
        <taxon>Eukaryota</taxon>
        <taxon>Viridiplantae</taxon>
        <taxon>Streptophyta</taxon>
        <taxon>Embryophyta</taxon>
        <taxon>Tracheophyta</taxon>
        <taxon>Spermatophyta</taxon>
        <taxon>Magnoliopsida</taxon>
        <taxon>Liliopsida</taxon>
        <taxon>Poales</taxon>
        <taxon>Poaceae</taxon>
        <taxon>BOP clade</taxon>
        <taxon>Oryzoideae</taxon>
        <taxon>Oryzeae</taxon>
        <taxon>Oryzinae</taxon>
        <taxon>Oryza</taxon>
        <taxon>Oryza sativa</taxon>
    </lineage>
</organism>
<gene>
    <name evidence="2" type="primary">OSJNBa0055E23.11</name>
</gene>
<feature type="compositionally biased region" description="Basic and acidic residues" evidence="1">
    <location>
        <begin position="176"/>
        <end position="190"/>
    </location>
</feature>
<dbReference type="EMBL" id="AC145273">
    <property type="protein sequence ID" value="AAT47459.1"/>
    <property type="molecule type" value="Genomic_DNA"/>
</dbReference>
<evidence type="ECO:0000313" key="3">
    <source>
        <dbReference type="Proteomes" id="UP000000763"/>
    </source>
</evidence>
<feature type="region of interest" description="Disordered" evidence="1">
    <location>
        <begin position="157"/>
        <end position="194"/>
    </location>
</feature>
<dbReference type="Proteomes" id="UP000000763">
    <property type="component" value="Chromosome 5"/>
</dbReference>
<name>Q6I542_ORYSJ</name>
<sequence>MSSRIRRGGAGKWALPVGDSKEAGARWIGSTHALGAGAPRGSHVAATTAYQGVGGAHVAPRGTDAGQRQGDTWMARIAPEEIGRPRRAGAAANDRQTGRWRCPVDRRRLPARRHTWQRREARWERGSSPRLNDWKGLAAETVGSLAAALFRVRTMRRSEGGRRARTGGRGPPEPVEGDRGRLGSEEEARCRGKLQPEAARNAIREEGRVDNVRLDTAETEGVSARPDVAPSAGGERLEAVRVVTARVWWWNGDFSGGGGKWSEEAEVCHGAAVPVAAAAQCGDGYAAAAQCGEVGGGRRGELGGLGKRGDGALGSIFIGSGRRERAADSKFESASICGRGAQAEWRRWAVVVSDVGEWSGVGAGEAVM</sequence>
<proteinExistence type="predicted"/>
<accession>Q6I542</accession>
<evidence type="ECO:0000313" key="2">
    <source>
        <dbReference type="EMBL" id="AAT47459.1"/>
    </source>
</evidence>
<reference evidence="3" key="1">
    <citation type="journal article" date="2005" name="Nature">
        <title>The map-based sequence of the rice genome.</title>
        <authorList>
            <consortium name="International rice genome sequencing project (IRGSP)"/>
            <person name="Matsumoto T."/>
            <person name="Wu J."/>
            <person name="Kanamori H."/>
            <person name="Katayose Y."/>
            <person name="Fujisawa M."/>
            <person name="Namiki N."/>
            <person name="Mizuno H."/>
            <person name="Yamamoto K."/>
            <person name="Antonio B.A."/>
            <person name="Baba T."/>
            <person name="Sakata K."/>
            <person name="Nagamura Y."/>
            <person name="Aoki H."/>
            <person name="Arikawa K."/>
            <person name="Arita K."/>
            <person name="Bito T."/>
            <person name="Chiden Y."/>
            <person name="Fujitsuka N."/>
            <person name="Fukunaka R."/>
            <person name="Hamada M."/>
            <person name="Harada C."/>
            <person name="Hayashi A."/>
            <person name="Hijishita S."/>
            <person name="Honda M."/>
            <person name="Hosokawa S."/>
            <person name="Ichikawa Y."/>
            <person name="Idonuma A."/>
            <person name="Iijima M."/>
            <person name="Ikeda M."/>
            <person name="Ikeno M."/>
            <person name="Ito K."/>
            <person name="Ito S."/>
            <person name="Ito T."/>
            <person name="Ito Y."/>
            <person name="Ito Y."/>
            <person name="Iwabuchi A."/>
            <person name="Kamiya K."/>
            <person name="Karasawa W."/>
            <person name="Kurita K."/>
            <person name="Katagiri S."/>
            <person name="Kikuta A."/>
            <person name="Kobayashi H."/>
            <person name="Kobayashi N."/>
            <person name="Machita K."/>
            <person name="Maehara T."/>
            <person name="Masukawa M."/>
            <person name="Mizubayashi T."/>
            <person name="Mukai Y."/>
            <person name="Nagasaki H."/>
            <person name="Nagata Y."/>
            <person name="Naito S."/>
            <person name="Nakashima M."/>
            <person name="Nakama Y."/>
            <person name="Nakamichi Y."/>
            <person name="Nakamura M."/>
            <person name="Meguro A."/>
            <person name="Negishi M."/>
            <person name="Ohta I."/>
            <person name="Ohta T."/>
            <person name="Okamoto M."/>
            <person name="Ono N."/>
            <person name="Saji S."/>
            <person name="Sakaguchi M."/>
            <person name="Sakai K."/>
            <person name="Shibata M."/>
            <person name="Shimokawa T."/>
            <person name="Song J."/>
            <person name="Takazaki Y."/>
            <person name="Terasawa K."/>
            <person name="Tsugane M."/>
            <person name="Tsuji K."/>
            <person name="Ueda S."/>
            <person name="Waki K."/>
            <person name="Yamagata H."/>
            <person name="Yamamoto M."/>
            <person name="Yamamoto S."/>
            <person name="Yamane H."/>
            <person name="Yoshiki S."/>
            <person name="Yoshihara R."/>
            <person name="Yukawa K."/>
            <person name="Zhong H."/>
            <person name="Yano M."/>
            <person name="Yuan Q."/>
            <person name="Ouyang S."/>
            <person name="Liu J."/>
            <person name="Jones K.M."/>
            <person name="Gansberger K."/>
            <person name="Moffat K."/>
            <person name="Hill J."/>
            <person name="Bera J."/>
            <person name="Fadrosh D."/>
            <person name="Jin S."/>
            <person name="Johri S."/>
            <person name="Kim M."/>
            <person name="Overton L."/>
            <person name="Reardon M."/>
            <person name="Tsitrin T."/>
            <person name="Vuong H."/>
            <person name="Weaver B."/>
            <person name="Ciecko A."/>
            <person name="Tallon L."/>
            <person name="Jackson J."/>
            <person name="Pai G."/>
            <person name="Aken S.V."/>
            <person name="Utterback T."/>
            <person name="Reidmuller S."/>
            <person name="Feldblyum T."/>
            <person name="Hsiao J."/>
            <person name="Zismann V."/>
            <person name="Iobst S."/>
            <person name="de Vazeille A.R."/>
            <person name="Buell C.R."/>
            <person name="Ying K."/>
            <person name="Li Y."/>
            <person name="Lu T."/>
            <person name="Huang Y."/>
            <person name="Zhao Q."/>
            <person name="Feng Q."/>
            <person name="Zhang L."/>
            <person name="Zhu J."/>
            <person name="Weng Q."/>
            <person name="Mu J."/>
            <person name="Lu Y."/>
            <person name="Fan D."/>
            <person name="Liu Y."/>
            <person name="Guan J."/>
            <person name="Zhang Y."/>
            <person name="Yu S."/>
            <person name="Liu X."/>
            <person name="Zhang Y."/>
            <person name="Hong G."/>
            <person name="Han B."/>
            <person name="Choisne N."/>
            <person name="Demange N."/>
            <person name="Orjeda G."/>
            <person name="Samain S."/>
            <person name="Cattolico L."/>
            <person name="Pelletier E."/>
            <person name="Couloux A."/>
            <person name="Segurens B."/>
            <person name="Wincker P."/>
            <person name="D'Hont A."/>
            <person name="Scarpelli C."/>
            <person name="Weissenbach J."/>
            <person name="Salanoubat M."/>
            <person name="Quetier F."/>
            <person name="Yu Y."/>
            <person name="Kim H.R."/>
            <person name="Rambo T."/>
            <person name="Currie J."/>
            <person name="Collura K."/>
            <person name="Luo M."/>
            <person name="Yang T."/>
            <person name="Ammiraju J.S.S."/>
            <person name="Engler F."/>
            <person name="Soderlund C."/>
            <person name="Wing R.A."/>
            <person name="Palmer L.E."/>
            <person name="de la Bastide M."/>
            <person name="Spiegel L."/>
            <person name="Nascimento L."/>
            <person name="Zutavern T."/>
            <person name="O'Shaughnessy A."/>
            <person name="Dike S."/>
            <person name="Dedhia N."/>
            <person name="Preston R."/>
            <person name="Balija V."/>
            <person name="McCombie W.R."/>
            <person name="Chow T."/>
            <person name="Chen H."/>
            <person name="Chung M."/>
            <person name="Chen C."/>
            <person name="Shaw J."/>
            <person name="Wu H."/>
            <person name="Hsiao K."/>
            <person name="Chao Y."/>
            <person name="Chu M."/>
            <person name="Cheng C."/>
            <person name="Hour A."/>
            <person name="Lee P."/>
            <person name="Lin S."/>
            <person name="Lin Y."/>
            <person name="Liou J."/>
            <person name="Liu S."/>
            <person name="Hsing Y."/>
            <person name="Raghuvanshi S."/>
            <person name="Mohanty A."/>
            <person name="Bharti A.K."/>
            <person name="Gaur A."/>
            <person name="Gupta V."/>
            <person name="Kumar D."/>
            <person name="Ravi V."/>
            <person name="Vij S."/>
            <person name="Kapur A."/>
            <person name="Khurana P."/>
            <person name="Khurana P."/>
            <person name="Khurana J.P."/>
            <person name="Tyagi A.K."/>
            <person name="Gaikwad K."/>
            <person name="Singh A."/>
            <person name="Dalal V."/>
            <person name="Srivastava S."/>
            <person name="Dixit A."/>
            <person name="Pal A.K."/>
            <person name="Ghazi I.A."/>
            <person name="Yadav M."/>
            <person name="Pandit A."/>
            <person name="Bhargava A."/>
            <person name="Sureshbabu K."/>
            <person name="Batra K."/>
            <person name="Sharma T.R."/>
            <person name="Mohapatra T."/>
            <person name="Singh N.K."/>
            <person name="Messing J."/>
            <person name="Nelson A.B."/>
            <person name="Fuks G."/>
            <person name="Kavchok S."/>
            <person name="Keizer G."/>
            <person name="Linton E."/>
            <person name="Llaca V."/>
            <person name="Song R."/>
            <person name="Tanyolac B."/>
            <person name="Young S."/>
            <person name="Ho-Il K."/>
            <person name="Hahn J.H."/>
            <person name="Sangsakoo G."/>
            <person name="Vanavichit A."/>
            <person name="de Mattos Luiz.A.T."/>
            <person name="Zimmer P.D."/>
            <person name="Malone G."/>
            <person name="Dellagostin O."/>
            <person name="de Oliveira A.C."/>
            <person name="Bevan M."/>
            <person name="Bancroft I."/>
            <person name="Minx P."/>
            <person name="Cordum H."/>
            <person name="Wilson R."/>
            <person name="Cheng Z."/>
            <person name="Jin W."/>
            <person name="Jiang J."/>
            <person name="Leong S.A."/>
            <person name="Iwama H."/>
            <person name="Gojobori T."/>
            <person name="Itoh T."/>
            <person name="Niimura Y."/>
            <person name="Fujii Y."/>
            <person name="Habara T."/>
            <person name="Sakai H."/>
            <person name="Sato Y."/>
            <person name="Wilson G."/>
            <person name="Kumar K."/>
            <person name="McCouch S."/>
            <person name="Juretic N."/>
            <person name="Hoen D."/>
            <person name="Wright S."/>
            <person name="Bruskiewich R."/>
            <person name="Bureau T."/>
            <person name="Miyao A."/>
            <person name="Hirochika H."/>
            <person name="Nishikawa T."/>
            <person name="Kadowaki K."/>
            <person name="Sugiura M."/>
            <person name="Burr B."/>
            <person name="Sasaki T."/>
        </authorList>
    </citation>
    <scope>NUCLEOTIDE SEQUENCE [LARGE SCALE GENOMIC DNA]</scope>
    <source>
        <strain evidence="3">cv. Nipponbare</strain>
    </source>
</reference>